<evidence type="ECO:0000313" key="4">
    <source>
        <dbReference type="EMBL" id="MBD0415300.1"/>
    </source>
</evidence>
<keyword evidence="3" id="KW-0812">Transmembrane</keyword>
<comment type="caution">
    <text evidence="4">The sequence shown here is derived from an EMBL/GenBank/DDBJ whole genome shotgun (WGS) entry which is preliminary data.</text>
</comment>
<dbReference type="GO" id="GO:0008654">
    <property type="term" value="P:phospholipid biosynthetic process"/>
    <property type="evidence" value="ECO:0007669"/>
    <property type="project" value="InterPro"/>
</dbReference>
<feature type="transmembrane region" description="Helical" evidence="3">
    <location>
        <begin position="67"/>
        <end position="93"/>
    </location>
</feature>
<evidence type="ECO:0000256" key="3">
    <source>
        <dbReference type="SAM" id="Phobius"/>
    </source>
</evidence>
<protein>
    <submittedName>
        <fullName evidence="4">CDP-alcohol phosphatidyltransferase family protein</fullName>
    </submittedName>
</protein>
<dbReference type="InterPro" id="IPR048254">
    <property type="entry name" value="CDP_ALCOHOL_P_TRANSF_CS"/>
</dbReference>
<feature type="transmembrane region" description="Helical" evidence="3">
    <location>
        <begin position="99"/>
        <end position="120"/>
    </location>
</feature>
<comment type="similarity">
    <text evidence="2">Belongs to the CDP-alcohol phosphatidyltransferase class-I family.</text>
</comment>
<gene>
    <name evidence="4" type="ORF">ICI42_11595</name>
</gene>
<sequence>MRPRSMLRGTAARTLLVLYLIALSAFLLAGISFPLEFGVGSAAAISLAFIYAVVLKALPGDVQGGFGYANTITALRTAMVCFVGAVVFIADAFGGSDQLAWLLVLVASVAVALDGIDGYLARRFAEETGFGARFDMEIDALLILILSAAALILQKAGWWVLLIGLMRYMFVAAQHFFPKLRRELLPSFRRKLVCVIQMGVLCLILAPWIDQPFSSLLAGFALAALTYSFAMDVRFLMHLPGKKR</sequence>
<evidence type="ECO:0000256" key="1">
    <source>
        <dbReference type="ARBA" id="ARBA00022679"/>
    </source>
</evidence>
<dbReference type="Proteomes" id="UP000643405">
    <property type="component" value="Unassembled WGS sequence"/>
</dbReference>
<name>A0A8J6U4Y8_9HYPH</name>
<keyword evidence="5" id="KW-1185">Reference proteome</keyword>
<feature type="transmembrane region" description="Helical" evidence="3">
    <location>
        <begin position="215"/>
        <end position="237"/>
    </location>
</feature>
<dbReference type="InterPro" id="IPR000462">
    <property type="entry name" value="CDP-OH_P_trans"/>
</dbReference>
<dbReference type="Gene3D" id="1.20.120.1760">
    <property type="match status" value="1"/>
</dbReference>
<reference evidence="4" key="1">
    <citation type="submission" date="2020-09" db="EMBL/GenBank/DDBJ databases">
        <title>Genome seq and assembly of Tianweitania sp.</title>
        <authorList>
            <person name="Chhetri G."/>
        </authorList>
    </citation>
    <scope>NUCLEOTIDE SEQUENCE</scope>
    <source>
        <strain evidence="4">Rool2</strain>
    </source>
</reference>
<feature type="transmembrane region" description="Helical" evidence="3">
    <location>
        <begin position="37"/>
        <end position="55"/>
    </location>
</feature>
<evidence type="ECO:0000313" key="5">
    <source>
        <dbReference type="Proteomes" id="UP000643405"/>
    </source>
</evidence>
<feature type="transmembrane region" description="Helical" evidence="3">
    <location>
        <begin position="132"/>
        <end position="152"/>
    </location>
</feature>
<dbReference type="PROSITE" id="PS00379">
    <property type="entry name" value="CDP_ALCOHOL_P_TRANSF"/>
    <property type="match status" value="1"/>
</dbReference>
<accession>A0A8J6U4Y8</accession>
<dbReference type="GO" id="GO:0016020">
    <property type="term" value="C:membrane"/>
    <property type="evidence" value="ECO:0007669"/>
    <property type="project" value="InterPro"/>
</dbReference>
<keyword evidence="3" id="KW-0472">Membrane</keyword>
<keyword evidence="3" id="KW-1133">Transmembrane helix</keyword>
<dbReference type="GO" id="GO:0016780">
    <property type="term" value="F:phosphotransferase activity, for other substituted phosphate groups"/>
    <property type="evidence" value="ECO:0007669"/>
    <property type="project" value="InterPro"/>
</dbReference>
<dbReference type="AlphaFoldDB" id="A0A8J6U4Y8"/>
<proteinExistence type="inferred from homology"/>
<dbReference type="Pfam" id="PF01066">
    <property type="entry name" value="CDP-OH_P_transf"/>
    <property type="match status" value="1"/>
</dbReference>
<keyword evidence="1 2" id="KW-0808">Transferase</keyword>
<dbReference type="InterPro" id="IPR043130">
    <property type="entry name" value="CDP-OH_PTrfase_TM_dom"/>
</dbReference>
<dbReference type="EMBL" id="JACVVX010000003">
    <property type="protein sequence ID" value="MBD0415300.1"/>
    <property type="molecule type" value="Genomic_DNA"/>
</dbReference>
<organism evidence="4 5">
    <name type="scientific">Oryzicola mucosus</name>
    <dbReference type="NCBI Taxonomy" id="2767425"/>
    <lineage>
        <taxon>Bacteria</taxon>
        <taxon>Pseudomonadati</taxon>
        <taxon>Pseudomonadota</taxon>
        <taxon>Alphaproteobacteria</taxon>
        <taxon>Hyphomicrobiales</taxon>
        <taxon>Phyllobacteriaceae</taxon>
        <taxon>Oryzicola</taxon>
    </lineage>
</organism>
<evidence type="ECO:0000256" key="2">
    <source>
        <dbReference type="RuleBase" id="RU003750"/>
    </source>
</evidence>
<feature type="transmembrane region" description="Helical" evidence="3">
    <location>
        <begin position="12"/>
        <end position="31"/>
    </location>
</feature>